<dbReference type="Pfam" id="PF10173">
    <property type="entry name" value="Mit_KHE1"/>
    <property type="match status" value="1"/>
</dbReference>
<dbReference type="InterPro" id="IPR018786">
    <property type="entry name" value="Mit_KHE1"/>
</dbReference>
<evidence type="ECO:0000313" key="1">
    <source>
        <dbReference type="EMBL" id="PSK60314.1"/>
    </source>
</evidence>
<dbReference type="OrthoDB" id="5562676at2759"/>
<dbReference type="PANTHER" id="PTHR28062:SF1">
    <property type="entry name" value="TRANSMEMBRANE PROTEIN"/>
    <property type="match status" value="1"/>
</dbReference>
<protein>
    <recommendedName>
        <fullName evidence="3">Mitochondrial K+-H+ exchange-related-domain-containing protein</fullName>
    </recommendedName>
</protein>
<dbReference type="PANTHER" id="PTHR28062">
    <property type="entry name" value="K+-H+ EXCHANGE-LIKE PROTEIN"/>
    <property type="match status" value="1"/>
</dbReference>
<keyword evidence="2" id="KW-1185">Reference proteome</keyword>
<dbReference type="GO" id="GO:0006813">
    <property type="term" value="P:potassium ion transport"/>
    <property type="evidence" value="ECO:0007669"/>
    <property type="project" value="TreeGrafter"/>
</dbReference>
<sequence length="297" mass="33201">MRIFLLPISTRRTLIYCEKLASSHAASSTPSAPVSISPLPLSTFPDRVVARANTTWADWERAPKGWKKTLTEYGNRAFSRIPFEEWGLKSLPALHESTRANAVVTDVVFPGRFMPEGKVVETLKRIATEREALHRRRLVGSVVAMPFTIPVGLIPVLPNIPFIYLAFRAWSHYKAWFGGRYLGYLLAKGLVRPTGSGVLDGLYARGLMEVAVEKGSADAKGRVKARMEEKEVERLAGEVWARDAQGEEVLVLREWNGQAIAEEFKLPEMEVEIERAVEQVAKAIMEAKGKKEIGKKE</sequence>
<dbReference type="GO" id="GO:1902600">
    <property type="term" value="P:proton transmembrane transport"/>
    <property type="evidence" value="ECO:0007669"/>
    <property type="project" value="TreeGrafter"/>
</dbReference>
<evidence type="ECO:0000313" key="2">
    <source>
        <dbReference type="Proteomes" id="UP000243723"/>
    </source>
</evidence>
<comment type="caution">
    <text evidence="1">The sequence shown here is derived from an EMBL/GenBank/DDBJ whole genome shotgun (WGS) entry which is preliminary data.</text>
</comment>
<dbReference type="EMBL" id="NHZQ01000003">
    <property type="protein sequence ID" value="PSK60314.1"/>
    <property type="molecule type" value="Genomic_DNA"/>
</dbReference>
<name>A0A2P8AIQ1_9PEZI</name>
<gene>
    <name evidence="1" type="ORF">B9Z65_464</name>
</gene>
<reference evidence="1 2" key="1">
    <citation type="submission" date="2017-05" db="EMBL/GenBank/DDBJ databases">
        <title>Draft genome sequence of Elsinoe australis.</title>
        <authorList>
            <person name="Cheng Q."/>
        </authorList>
    </citation>
    <scope>NUCLEOTIDE SEQUENCE [LARGE SCALE GENOMIC DNA]</scope>
    <source>
        <strain evidence="1 2">NL1</strain>
    </source>
</reference>
<proteinExistence type="predicted"/>
<dbReference type="Proteomes" id="UP000243723">
    <property type="component" value="Unassembled WGS sequence"/>
</dbReference>
<organism evidence="1 2">
    <name type="scientific">Elsinoe australis</name>
    <dbReference type="NCBI Taxonomy" id="40998"/>
    <lineage>
        <taxon>Eukaryota</taxon>
        <taxon>Fungi</taxon>
        <taxon>Dikarya</taxon>
        <taxon>Ascomycota</taxon>
        <taxon>Pezizomycotina</taxon>
        <taxon>Dothideomycetes</taxon>
        <taxon>Dothideomycetidae</taxon>
        <taxon>Myriangiales</taxon>
        <taxon>Elsinoaceae</taxon>
        <taxon>Elsinoe</taxon>
    </lineage>
</organism>
<accession>A0A2P8AIQ1</accession>
<evidence type="ECO:0008006" key="3">
    <source>
        <dbReference type="Google" id="ProtNLM"/>
    </source>
</evidence>
<dbReference type="GO" id="GO:0005743">
    <property type="term" value="C:mitochondrial inner membrane"/>
    <property type="evidence" value="ECO:0007669"/>
    <property type="project" value="TreeGrafter"/>
</dbReference>
<dbReference type="AlphaFoldDB" id="A0A2P8AIQ1"/>